<protein>
    <submittedName>
        <fullName evidence="1">Uncharacterized protein</fullName>
    </submittedName>
</protein>
<dbReference type="EMBL" id="KL142370">
    <property type="protein sequence ID" value="KDR81988.1"/>
    <property type="molecule type" value="Genomic_DNA"/>
</dbReference>
<sequence length="121" mass="13158">ETICSLSCIQRTCVLFIGSLIFRLWRGGWWAEGATSMVPSILFGCEGYKMIRWARSPEFTGGCCEDCRIKPESKPMEKDAESGLSGLPIEASEKCGCCADSKKGSCGDVDEDDVVTLGEVM</sequence>
<accession>A0A067TSR8</accession>
<gene>
    <name evidence="1" type="ORF">GALMADRAFT_59532</name>
</gene>
<name>A0A067TSR8_GALM3</name>
<dbReference type="HOGENOM" id="CLU_124033_1_0_1"/>
<reference evidence="2" key="1">
    <citation type="journal article" date="2014" name="Proc. Natl. Acad. Sci. U.S.A.">
        <title>Extensive sampling of basidiomycete genomes demonstrates inadequacy of the white-rot/brown-rot paradigm for wood decay fungi.</title>
        <authorList>
            <person name="Riley R."/>
            <person name="Salamov A.A."/>
            <person name="Brown D.W."/>
            <person name="Nagy L.G."/>
            <person name="Floudas D."/>
            <person name="Held B.W."/>
            <person name="Levasseur A."/>
            <person name="Lombard V."/>
            <person name="Morin E."/>
            <person name="Otillar R."/>
            <person name="Lindquist E.A."/>
            <person name="Sun H."/>
            <person name="LaButti K.M."/>
            <person name="Schmutz J."/>
            <person name="Jabbour D."/>
            <person name="Luo H."/>
            <person name="Baker S.E."/>
            <person name="Pisabarro A.G."/>
            <person name="Walton J.D."/>
            <person name="Blanchette R.A."/>
            <person name="Henrissat B."/>
            <person name="Martin F."/>
            <person name="Cullen D."/>
            <person name="Hibbett D.S."/>
            <person name="Grigoriev I.V."/>
        </authorList>
    </citation>
    <scope>NUCLEOTIDE SEQUENCE [LARGE SCALE GENOMIC DNA]</scope>
    <source>
        <strain evidence="2">CBS 339.88</strain>
    </source>
</reference>
<proteinExistence type="predicted"/>
<feature type="non-terminal residue" evidence="1">
    <location>
        <position position="1"/>
    </location>
</feature>
<dbReference type="PROSITE" id="PS00018">
    <property type="entry name" value="EF_HAND_1"/>
    <property type="match status" value="1"/>
</dbReference>
<dbReference type="Proteomes" id="UP000027222">
    <property type="component" value="Unassembled WGS sequence"/>
</dbReference>
<dbReference type="AlphaFoldDB" id="A0A067TSR8"/>
<evidence type="ECO:0000313" key="2">
    <source>
        <dbReference type="Proteomes" id="UP000027222"/>
    </source>
</evidence>
<organism evidence="1 2">
    <name type="scientific">Galerina marginata (strain CBS 339.88)</name>
    <dbReference type="NCBI Taxonomy" id="685588"/>
    <lineage>
        <taxon>Eukaryota</taxon>
        <taxon>Fungi</taxon>
        <taxon>Dikarya</taxon>
        <taxon>Basidiomycota</taxon>
        <taxon>Agaricomycotina</taxon>
        <taxon>Agaricomycetes</taxon>
        <taxon>Agaricomycetidae</taxon>
        <taxon>Agaricales</taxon>
        <taxon>Agaricineae</taxon>
        <taxon>Strophariaceae</taxon>
        <taxon>Galerina</taxon>
    </lineage>
</organism>
<evidence type="ECO:0000313" key="1">
    <source>
        <dbReference type="EMBL" id="KDR81988.1"/>
    </source>
</evidence>
<dbReference type="OrthoDB" id="5980560at2759"/>
<dbReference type="InterPro" id="IPR018247">
    <property type="entry name" value="EF_Hand_1_Ca_BS"/>
</dbReference>
<keyword evidence="2" id="KW-1185">Reference proteome</keyword>